<keyword evidence="6 8" id="KW-1133">Transmembrane helix</keyword>
<evidence type="ECO:0000256" key="6">
    <source>
        <dbReference type="ARBA" id="ARBA00022989"/>
    </source>
</evidence>
<comment type="subcellular location">
    <subcellularLocation>
        <location evidence="1">Cell membrane</location>
        <topology evidence="1">Multi-pass membrane protein</topology>
    </subcellularLocation>
</comment>
<evidence type="ECO:0000313" key="9">
    <source>
        <dbReference type="EMBL" id="OUO56322.1"/>
    </source>
</evidence>
<comment type="similarity">
    <text evidence="2">Belongs to the MreD family.</text>
</comment>
<feature type="transmembrane region" description="Helical" evidence="8">
    <location>
        <begin position="32"/>
        <end position="62"/>
    </location>
</feature>
<feature type="transmembrane region" description="Helical" evidence="8">
    <location>
        <begin position="133"/>
        <end position="151"/>
    </location>
</feature>
<evidence type="ECO:0000256" key="3">
    <source>
        <dbReference type="ARBA" id="ARBA00022475"/>
    </source>
</evidence>
<keyword evidence="10" id="KW-1185">Reference proteome</keyword>
<feature type="transmembrane region" description="Helical" evidence="8">
    <location>
        <begin position="69"/>
        <end position="88"/>
    </location>
</feature>
<dbReference type="NCBIfam" id="TIGR03426">
    <property type="entry name" value="shape_MreD"/>
    <property type="match status" value="1"/>
</dbReference>
<dbReference type="OrthoDB" id="9988303at2"/>
<dbReference type="GO" id="GO:0008360">
    <property type="term" value="P:regulation of cell shape"/>
    <property type="evidence" value="ECO:0007669"/>
    <property type="project" value="UniProtKB-KW"/>
</dbReference>
<evidence type="ECO:0000256" key="4">
    <source>
        <dbReference type="ARBA" id="ARBA00022692"/>
    </source>
</evidence>
<dbReference type="AlphaFoldDB" id="A0A1Y4DCJ9"/>
<evidence type="ECO:0000256" key="2">
    <source>
        <dbReference type="ARBA" id="ARBA00007776"/>
    </source>
</evidence>
<feature type="transmembrane region" description="Helical" evidence="8">
    <location>
        <begin position="100"/>
        <end position="121"/>
    </location>
</feature>
<dbReference type="InterPro" id="IPR007227">
    <property type="entry name" value="Cell_shape_determining_MreD"/>
</dbReference>
<dbReference type="GO" id="GO:0005886">
    <property type="term" value="C:plasma membrane"/>
    <property type="evidence" value="ECO:0007669"/>
    <property type="project" value="UniProtKB-SubCell"/>
</dbReference>
<evidence type="ECO:0000256" key="7">
    <source>
        <dbReference type="ARBA" id="ARBA00023136"/>
    </source>
</evidence>
<protein>
    <submittedName>
        <fullName evidence="9">Rod shape-determining protein MreD</fullName>
    </submittedName>
</protein>
<name>A0A1Y4DCJ9_9BACT</name>
<evidence type="ECO:0000256" key="1">
    <source>
        <dbReference type="ARBA" id="ARBA00004651"/>
    </source>
</evidence>
<evidence type="ECO:0000256" key="5">
    <source>
        <dbReference type="ARBA" id="ARBA00022960"/>
    </source>
</evidence>
<accession>A0A1Y4DCJ9</accession>
<comment type="caution">
    <text evidence="9">The sequence shown here is derived from an EMBL/GenBank/DDBJ whole genome shotgun (WGS) entry which is preliminary data.</text>
</comment>
<gene>
    <name evidence="9" type="ORF">B5F75_06825</name>
</gene>
<dbReference type="RefSeq" id="WP_087289286.1">
    <property type="nucleotide sequence ID" value="NZ_NFJD01000004.1"/>
</dbReference>
<dbReference type="Proteomes" id="UP000196368">
    <property type="component" value="Unassembled WGS sequence"/>
</dbReference>
<dbReference type="EMBL" id="NFJD01000004">
    <property type="protein sequence ID" value="OUO56322.1"/>
    <property type="molecule type" value="Genomic_DNA"/>
</dbReference>
<organism evidence="9 10">
    <name type="scientific">Candidatus Avelusimicrobium gallicola</name>
    <dbReference type="NCBI Taxonomy" id="2562704"/>
    <lineage>
        <taxon>Bacteria</taxon>
        <taxon>Pseudomonadati</taxon>
        <taxon>Elusimicrobiota</taxon>
        <taxon>Elusimicrobia</taxon>
        <taxon>Elusimicrobiales</taxon>
        <taxon>Elusimicrobiaceae</taxon>
        <taxon>Candidatus Avelusimicrobium</taxon>
    </lineage>
</organism>
<keyword evidence="4 8" id="KW-0812">Transmembrane</keyword>
<keyword evidence="3" id="KW-1003">Cell membrane</keyword>
<reference evidence="10" key="1">
    <citation type="submission" date="2017-04" db="EMBL/GenBank/DDBJ databases">
        <title>Function of individual gut microbiota members based on whole genome sequencing of pure cultures obtained from chicken caecum.</title>
        <authorList>
            <person name="Medvecky M."/>
            <person name="Cejkova D."/>
            <person name="Polansky O."/>
            <person name="Karasova D."/>
            <person name="Kubasova T."/>
            <person name="Cizek A."/>
            <person name="Rychlik I."/>
        </authorList>
    </citation>
    <scope>NUCLEOTIDE SEQUENCE [LARGE SCALE GENOMIC DNA]</scope>
    <source>
        <strain evidence="10">An273</strain>
    </source>
</reference>
<evidence type="ECO:0000313" key="10">
    <source>
        <dbReference type="Proteomes" id="UP000196368"/>
    </source>
</evidence>
<keyword evidence="7 8" id="KW-0472">Membrane</keyword>
<evidence type="ECO:0000256" key="8">
    <source>
        <dbReference type="SAM" id="Phobius"/>
    </source>
</evidence>
<keyword evidence="5" id="KW-0133">Cell shape</keyword>
<proteinExistence type="inferred from homology"/>
<sequence length="164" mass="18326">MWSFVKLVFLFVLATVFHWAFASIFSYWGLSVNILLAFAAAFCAVLKPAFGYPAAFFCGLFLDFFGTKLFGNNAFTFTVCACIVYNLSERFDFDAFFPQIVTVFGLTFLAGVLNSLLFLWFTSAALWPGFWSLLGGAFVSAVFAPVVFWLVRRVLGKGSICRQL</sequence>